<feature type="non-terminal residue" evidence="2">
    <location>
        <position position="578"/>
    </location>
</feature>
<reference evidence="2 3" key="1">
    <citation type="journal article" date="2020" name="G3 (Bethesda)">
        <title>Draft Genome of the Common Snapping Turtle, Chelydra serpentina, a Model for Phenotypic Plasticity in Reptiles.</title>
        <authorList>
            <person name="Das D."/>
            <person name="Singh S.K."/>
            <person name="Bierstedt J."/>
            <person name="Erickson A."/>
            <person name="Galli G.L.J."/>
            <person name="Crossley D.A. 2nd"/>
            <person name="Rhen T."/>
        </authorList>
    </citation>
    <scope>NUCLEOTIDE SEQUENCE [LARGE SCALE GENOMIC DNA]</scope>
    <source>
        <strain evidence="2">KW</strain>
    </source>
</reference>
<dbReference type="Pfam" id="PF14529">
    <property type="entry name" value="Exo_endo_phos_2"/>
    <property type="match status" value="1"/>
</dbReference>
<dbReference type="PANTHER" id="PTHR33395:SF22">
    <property type="entry name" value="REVERSE TRANSCRIPTASE DOMAIN-CONTAINING PROTEIN"/>
    <property type="match status" value="1"/>
</dbReference>
<dbReference type="InterPro" id="IPR043502">
    <property type="entry name" value="DNA/RNA_pol_sf"/>
</dbReference>
<accession>A0A8T1TEL8</accession>
<dbReference type="GO" id="GO:0061343">
    <property type="term" value="P:cell adhesion involved in heart morphogenesis"/>
    <property type="evidence" value="ECO:0007669"/>
    <property type="project" value="TreeGrafter"/>
</dbReference>
<dbReference type="InterPro" id="IPR000477">
    <property type="entry name" value="RT_dom"/>
</dbReference>
<dbReference type="OrthoDB" id="416454at2759"/>
<evidence type="ECO:0000259" key="1">
    <source>
        <dbReference type="PROSITE" id="PS50878"/>
    </source>
</evidence>
<dbReference type="InterPro" id="IPR036691">
    <property type="entry name" value="Endo/exonu/phosph_ase_sf"/>
</dbReference>
<dbReference type="SUPFAM" id="SSF56672">
    <property type="entry name" value="DNA/RNA polymerases"/>
    <property type="match status" value="1"/>
</dbReference>
<dbReference type="AlphaFoldDB" id="A0A8T1TEL8"/>
<sequence>MTLLASPKLGGIIHDWNVGMDGYSLLRKDRRGEKGGGVALYIKNVHTWTEVEMDIGDGSVESLWVRLKGVKNKGDVMLGVYYRPPNHVEEVDEAFFKQLTKSSKAQDLVVMGDFNYPDICWENNTAGHRLSNKFLDCIADNFLFQKVEKASKGEAVLDLILTNREELVENLKVEGSLGESDHEIIEFTILRKGRREYSKIETMDFRKADFGKLRELIGKVPRESRLRGKTTEESWQYFKGTLLRAQKQTIPLGREDRKCGKRPPWLNHEILQDLKNKKESYKKWKLGQITKDEYRQTTWECRGKIRKAKAQNELKLATGIKGNKKTFYQYIRSKRKTKDRVGPLLSEEGETVTGNLEMAEMLNDFFVSVFTEKSEGMPNIVNANGKGEGLEDKIKKEQVKNHVDKLDACKSPGPDEMHPRILKELIEEVSEPLAIIFGKSWETGEIPEDWKRANIVPIYKKGNKNNPGNYRPVSLTSVPGKIMEQVIKEIICKHLEGGKVIGNNQHGFVKNKSCQTNLIAFFDRITSLVDKGEAVDVAYLDFSKAFDTVSHDILINKLGKYNLDGATIRWAHNWLDNR</sequence>
<dbReference type="Gene3D" id="3.60.10.10">
    <property type="entry name" value="Endonuclease/exonuclease/phosphatase"/>
    <property type="match status" value="1"/>
</dbReference>
<protein>
    <recommendedName>
        <fullName evidence="1">Reverse transcriptase domain-containing protein</fullName>
    </recommendedName>
</protein>
<comment type="caution">
    <text evidence="2">The sequence shown here is derived from an EMBL/GenBank/DDBJ whole genome shotgun (WGS) entry which is preliminary data.</text>
</comment>
<proteinExistence type="predicted"/>
<dbReference type="GO" id="GO:0007508">
    <property type="term" value="P:larval heart development"/>
    <property type="evidence" value="ECO:0007669"/>
    <property type="project" value="TreeGrafter"/>
</dbReference>
<evidence type="ECO:0000313" key="3">
    <source>
        <dbReference type="Proteomes" id="UP000765507"/>
    </source>
</evidence>
<keyword evidence="3" id="KW-1185">Reference proteome</keyword>
<evidence type="ECO:0000313" key="2">
    <source>
        <dbReference type="EMBL" id="KAG6939204.1"/>
    </source>
</evidence>
<dbReference type="Proteomes" id="UP000765507">
    <property type="component" value="Unassembled WGS sequence"/>
</dbReference>
<dbReference type="EMBL" id="JAHGAV010000012">
    <property type="protein sequence ID" value="KAG6939204.1"/>
    <property type="molecule type" value="Genomic_DNA"/>
</dbReference>
<dbReference type="GO" id="GO:0003824">
    <property type="term" value="F:catalytic activity"/>
    <property type="evidence" value="ECO:0007669"/>
    <property type="project" value="InterPro"/>
</dbReference>
<feature type="domain" description="Reverse transcriptase" evidence="1">
    <location>
        <begin position="439"/>
        <end position="578"/>
    </location>
</feature>
<dbReference type="CDD" id="cd01650">
    <property type="entry name" value="RT_nLTR_like"/>
    <property type="match status" value="1"/>
</dbReference>
<dbReference type="Pfam" id="PF00078">
    <property type="entry name" value="RVT_1"/>
    <property type="match status" value="1"/>
</dbReference>
<name>A0A8T1TEL8_CHESE</name>
<gene>
    <name evidence="2" type="ORF">G0U57_002436</name>
</gene>
<dbReference type="InterPro" id="IPR005135">
    <property type="entry name" value="Endo/exonuclease/phosphatase"/>
</dbReference>
<dbReference type="PANTHER" id="PTHR33395">
    <property type="entry name" value="TRANSCRIPTASE, PUTATIVE-RELATED-RELATED"/>
    <property type="match status" value="1"/>
</dbReference>
<organism evidence="2 3">
    <name type="scientific">Chelydra serpentina</name>
    <name type="common">Snapping turtle</name>
    <name type="synonym">Testudo serpentina</name>
    <dbReference type="NCBI Taxonomy" id="8475"/>
    <lineage>
        <taxon>Eukaryota</taxon>
        <taxon>Metazoa</taxon>
        <taxon>Chordata</taxon>
        <taxon>Craniata</taxon>
        <taxon>Vertebrata</taxon>
        <taxon>Euteleostomi</taxon>
        <taxon>Archelosauria</taxon>
        <taxon>Testudinata</taxon>
        <taxon>Testudines</taxon>
        <taxon>Cryptodira</taxon>
        <taxon>Durocryptodira</taxon>
        <taxon>Americhelydia</taxon>
        <taxon>Chelydroidea</taxon>
        <taxon>Chelydridae</taxon>
        <taxon>Chelydra</taxon>
    </lineage>
</organism>
<dbReference type="SUPFAM" id="SSF56219">
    <property type="entry name" value="DNase I-like"/>
    <property type="match status" value="1"/>
</dbReference>
<dbReference type="PROSITE" id="PS50878">
    <property type="entry name" value="RT_POL"/>
    <property type="match status" value="1"/>
</dbReference>
<dbReference type="GO" id="GO:0031012">
    <property type="term" value="C:extracellular matrix"/>
    <property type="evidence" value="ECO:0007669"/>
    <property type="project" value="TreeGrafter"/>
</dbReference>